<comment type="caution">
    <text evidence="2">The sequence shown here is derived from an EMBL/GenBank/DDBJ whole genome shotgun (WGS) entry which is preliminary data.</text>
</comment>
<evidence type="ECO:0000256" key="1">
    <source>
        <dbReference type="SAM" id="Phobius"/>
    </source>
</evidence>
<keyword evidence="3" id="KW-1185">Reference proteome</keyword>
<evidence type="ECO:0000313" key="2">
    <source>
        <dbReference type="EMBL" id="MBB5871342.1"/>
    </source>
</evidence>
<organism evidence="2 3">
    <name type="scientific">Allocatelliglobosispora scoriae</name>
    <dbReference type="NCBI Taxonomy" id="643052"/>
    <lineage>
        <taxon>Bacteria</taxon>
        <taxon>Bacillati</taxon>
        <taxon>Actinomycetota</taxon>
        <taxon>Actinomycetes</taxon>
        <taxon>Micromonosporales</taxon>
        <taxon>Micromonosporaceae</taxon>
        <taxon>Allocatelliglobosispora</taxon>
    </lineage>
</organism>
<gene>
    <name evidence="2" type="ORF">F4553_004721</name>
</gene>
<dbReference type="EMBL" id="JACHMN010000002">
    <property type="protein sequence ID" value="MBB5871342.1"/>
    <property type="molecule type" value="Genomic_DNA"/>
</dbReference>
<accession>A0A841BX49</accession>
<sequence>MTTEPELGQPEETAKSPGISRAARAVTVAVALGLVAWFFFAWLVLDRHLLDAAGESVGTALLLLIVVSVVGAVWRNNARDR</sequence>
<reference evidence="2 3" key="1">
    <citation type="submission" date="2020-08" db="EMBL/GenBank/DDBJ databases">
        <title>Sequencing the genomes of 1000 actinobacteria strains.</title>
        <authorList>
            <person name="Klenk H.-P."/>
        </authorList>
    </citation>
    <scope>NUCLEOTIDE SEQUENCE [LARGE SCALE GENOMIC DNA]</scope>
    <source>
        <strain evidence="2 3">DSM 45362</strain>
    </source>
</reference>
<proteinExistence type="predicted"/>
<feature type="transmembrane region" description="Helical" evidence="1">
    <location>
        <begin position="25"/>
        <end position="45"/>
    </location>
</feature>
<protein>
    <submittedName>
        <fullName evidence="2">Uncharacterized protein</fullName>
    </submittedName>
</protein>
<evidence type="ECO:0000313" key="3">
    <source>
        <dbReference type="Proteomes" id="UP000587527"/>
    </source>
</evidence>
<dbReference type="AlphaFoldDB" id="A0A841BX49"/>
<dbReference type="Proteomes" id="UP000587527">
    <property type="component" value="Unassembled WGS sequence"/>
</dbReference>
<keyword evidence="1" id="KW-0812">Transmembrane</keyword>
<dbReference type="RefSeq" id="WP_184839327.1">
    <property type="nucleotide sequence ID" value="NZ_JACHMN010000002.1"/>
</dbReference>
<feature type="transmembrane region" description="Helical" evidence="1">
    <location>
        <begin position="57"/>
        <end position="74"/>
    </location>
</feature>
<name>A0A841BX49_9ACTN</name>
<keyword evidence="1" id="KW-0472">Membrane</keyword>
<keyword evidence="1" id="KW-1133">Transmembrane helix</keyword>